<dbReference type="SUPFAM" id="SSF55961">
    <property type="entry name" value="Bet v1-like"/>
    <property type="match status" value="1"/>
</dbReference>
<dbReference type="Proteomes" id="UP000610960">
    <property type="component" value="Unassembled WGS sequence"/>
</dbReference>
<reference evidence="1" key="1">
    <citation type="journal article" date="2014" name="Int. J. Syst. Evol. Microbiol.">
        <title>Complete genome sequence of Corynebacterium casei LMG S-19264T (=DSM 44701T), isolated from a smear-ripened cheese.</title>
        <authorList>
            <consortium name="US DOE Joint Genome Institute (JGI-PGF)"/>
            <person name="Walter F."/>
            <person name="Albersmeier A."/>
            <person name="Kalinowski J."/>
            <person name="Ruckert C."/>
        </authorList>
    </citation>
    <scope>NUCLEOTIDE SEQUENCE</scope>
    <source>
        <strain evidence="1">JCM 10088</strain>
    </source>
</reference>
<dbReference type="EMBL" id="BMNL01000002">
    <property type="protein sequence ID" value="GGP20874.1"/>
    <property type="molecule type" value="Genomic_DNA"/>
</dbReference>
<sequence>MVLVSELTYEGSFNVGKPAGEVMEFIRDLGRVAPCIPNVVSHSVEGRRGRVKFRVDLGDEVPIAELRRVTADTEIEVTPIEGGASYIISGRAAGGSVKVELTLTVKQGVGGSTVEWRAKASLSRALAMVRRFIDLDSMVRRIAQDTVSGIVKCMAGSSQP</sequence>
<comment type="caution">
    <text evidence="1">The sequence shown here is derived from an EMBL/GenBank/DDBJ whole genome shotgun (WGS) entry which is preliminary data.</text>
</comment>
<dbReference type="AlphaFoldDB" id="A0A830GU05"/>
<organism evidence="1 2">
    <name type="scientific">Thermocladium modestius</name>
    <dbReference type="NCBI Taxonomy" id="62609"/>
    <lineage>
        <taxon>Archaea</taxon>
        <taxon>Thermoproteota</taxon>
        <taxon>Thermoprotei</taxon>
        <taxon>Thermoproteales</taxon>
        <taxon>Thermoproteaceae</taxon>
        <taxon>Thermocladium</taxon>
    </lineage>
</organism>
<dbReference type="InterPro" id="IPR023393">
    <property type="entry name" value="START-like_dom_sf"/>
</dbReference>
<dbReference type="Gene3D" id="3.30.530.20">
    <property type="match status" value="1"/>
</dbReference>
<evidence type="ECO:0000313" key="1">
    <source>
        <dbReference type="EMBL" id="GGP20874.1"/>
    </source>
</evidence>
<accession>A0A830GU05</accession>
<protein>
    <recommendedName>
        <fullName evidence="3">Carbon monoxide dehydrogenase subunit G</fullName>
    </recommendedName>
</protein>
<reference evidence="1" key="2">
    <citation type="submission" date="2020-09" db="EMBL/GenBank/DDBJ databases">
        <authorList>
            <person name="Sun Q."/>
            <person name="Ohkuma M."/>
        </authorList>
    </citation>
    <scope>NUCLEOTIDE SEQUENCE</scope>
    <source>
        <strain evidence="1">JCM 10088</strain>
    </source>
</reference>
<dbReference type="Pfam" id="PF06240">
    <property type="entry name" value="COXG"/>
    <property type="match status" value="1"/>
</dbReference>
<dbReference type="InterPro" id="IPR010419">
    <property type="entry name" value="CO_DH_gsu"/>
</dbReference>
<name>A0A830GU05_9CREN</name>
<gene>
    <name evidence="1" type="ORF">GCM10007981_10710</name>
</gene>
<proteinExistence type="predicted"/>
<evidence type="ECO:0000313" key="2">
    <source>
        <dbReference type="Proteomes" id="UP000610960"/>
    </source>
</evidence>
<evidence type="ECO:0008006" key="3">
    <source>
        <dbReference type="Google" id="ProtNLM"/>
    </source>
</evidence>
<keyword evidence="2" id="KW-1185">Reference proteome</keyword>